<gene>
    <name evidence="2" type="ORF">MBRA1_001326</name>
</gene>
<proteinExistence type="predicted"/>
<name>A0AAF0DSP6_9BASI</name>
<accession>A0AAF0DSP6</accession>
<evidence type="ECO:0008006" key="4">
    <source>
        <dbReference type="Google" id="ProtNLM"/>
    </source>
</evidence>
<organism evidence="2 3">
    <name type="scientific">Malassezia brasiliensis</name>
    <dbReference type="NCBI Taxonomy" id="1821822"/>
    <lineage>
        <taxon>Eukaryota</taxon>
        <taxon>Fungi</taxon>
        <taxon>Dikarya</taxon>
        <taxon>Basidiomycota</taxon>
        <taxon>Ustilaginomycotina</taxon>
        <taxon>Malasseziomycetes</taxon>
        <taxon>Malasseziales</taxon>
        <taxon>Malasseziaceae</taxon>
        <taxon>Malassezia</taxon>
    </lineage>
</organism>
<sequence length="117" mass="12019">MSAKDYYNNTGTGNTYAPPSGPPPSMAGGDNRGFGGYGQQQQGYGQMQGGYYAYGSQPYGGMQGGMQGGYYPQPQAQPVYVQRPQGGGMDSGAGAGCCACLAGMLACCCLEELCMAF</sequence>
<feature type="region of interest" description="Disordered" evidence="1">
    <location>
        <begin position="1"/>
        <end position="42"/>
    </location>
</feature>
<evidence type="ECO:0000256" key="1">
    <source>
        <dbReference type="SAM" id="MobiDB-lite"/>
    </source>
</evidence>
<dbReference type="Proteomes" id="UP001216638">
    <property type="component" value="Chromosome 1"/>
</dbReference>
<keyword evidence="3" id="KW-1185">Reference proteome</keyword>
<protein>
    <recommendedName>
        <fullName evidence="4">Cysteine-rich transmembrane CYSTM domain-containing protein</fullName>
    </recommendedName>
</protein>
<dbReference type="EMBL" id="CP119951">
    <property type="protein sequence ID" value="WFC94692.1"/>
    <property type="molecule type" value="Genomic_DNA"/>
</dbReference>
<dbReference type="AlphaFoldDB" id="A0AAF0DSP6"/>
<evidence type="ECO:0000313" key="3">
    <source>
        <dbReference type="Proteomes" id="UP001216638"/>
    </source>
</evidence>
<reference evidence="2" key="1">
    <citation type="submission" date="2023-03" db="EMBL/GenBank/DDBJ databases">
        <title>Mating type loci evolution in Malassezia.</title>
        <authorList>
            <person name="Coelho M.A."/>
        </authorList>
    </citation>
    <scope>NUCLEOTIDE SEQUENCE</scope>
    <source>
        <strain evidence="2">CBS 14135</strain>
    </source>
</reference>
<evidence type="ECO:0000313" key="2">
    <source>
        <dbReference type="EMBL" id="WFC94692.1"/>
    </source>
</evidence>